<reference evidence="1 2" key="1">
    <citation type="journal article" date="2014" name="PLoS Genet.">
        <title>Phylogenetically driven sequencing of extremely halophilic archaea reveals strategies for static and dynamic osmo-response.</title>
        <authorList>
            <person name="Becker E.A."/>
            <person name="Seitzer P.M."/>
            <person name="Tritt A."/>
            <person name="Larsen D."/>
            <person name="Krusor M."/>
            <person name="Yao A.I."/>
            <person name="Wu D."/>
            <person name="Madern D."/>
            <person name="Eisen J.A."/>
            <person name="Darling A.E."/>
            <person name="Facciotti M.T."/>
        </authorList>
    </citation>
    <scope>NUCLEOTIDE SEQUENCE [LARGE SCALE GENOMIC DNA]</scope>
    <source>
        <strain evidence="1 2">GA33</strain>
    </source>
</reference>
<protein>
    <submittedName>
        <fullName evidence="1">Uncharacterized protein</fullName>
    </submittedName>
</protein>
<dbReference type="EMBL" id="AOHW01000027">
    <property type="protein sequence ID" value="ELY41546.1"/>
    <property type="molecule type" value="Genomic_DNA"/>
</dbReference>
<organism evidence="1 2">
    <name type="scientific">Natronorubrum tibetense GA33</name>
    <dbReference type="NCBI Taxonomy" id="1114856"/>
    <lineage>
        <taxon>Archaea</taxon>
        <taxon>Methanobacteriati</taxon>
        <taxon>Methanobacteriota</taxon>
        <taxon>Stenosarchaea group</taxon>
        <taxon>Halobacteria</taxon>
        <taxon>Halobacteriales</taxon>
        <taxon>Natrialbaceae</taxon>
        <taxon>Natronorubrum</taxon>
    </lineage>
</organism>
<evidence type="ECO:0000313" key="1">
    <source>
        <dbReference type="EMBL" id="ELY41546.1"/>
    </source>
</evidence>
<sequence length="284" mass="29783">MQRFGITVGALSLGSTAGFTSSVSAEKSEIDTVDLPKSEARALFGEARQYDGFRVAYQELDVDSIDRAFQYEQNGTEGRGLVLGSESNDAPVLFFYDDDEKGKTAFGGSQIEDDGLRIVDGDEAIRYDIGTHDVSEAFTQIESTAEYTDATSAANGSVFEDEMIFARSLKTDEFALLAPVGESDEITDRIVVQGSTNTWDLTADVASNGVTTLGDGHVVCDPTGNICTDYCKILCAAVGGLSGAACLTKCSATIAGIPIAPACASVCAAAVGGTCYQTCVNQVN</sequence>
<accession>L9VX30</accession>
<evidence type="ECO:0000313" key="2">
    <source>
        <dbReference type="Proteomes" id="UP000011599"/>
    </source>
</evidence>
<keyword evidence="2" id="KW-1185">Reference proteome</keyword>
<dbReference type="Proteomes" id="UP000011599">
    <property type="component" value="Unassembled WGS sequence"/>
</dbReference>
<dbReference type="AlphaFoldDB" id="L9VX30"/>
<comment type="caution">
    <text evidence="1">The sequence shown here is derived from an EMBL/GenBank/DDBJ whole genome shotgun (WGS) entry which is preliminary data.</text>
</comment>
<proteinExistence type="predicted"/>
<gene>
    <name evidence="1" type="ORF">C496_09351</name>
</gene>
<dbReference type="STRING" id="1114856.GCA_000383975_02291"/>
<name>L9VX30_9EURY</name>